<accession>A0A645ALE9</accession>
<proteinExistence type="predicted"/>
<evidence type="ECO:0000256" key="1">
    <source>
        <dbReference type="SAM" id="MobiDB-lite"/>
    </source>
</evidence>
<reference evidence="2" key="1">
    <citation type="submission" date="2019-08" db="EMBL/GenBank/DDBJ databases">
        <authorList>
            <person name="Kucharzyk K."/>
            <person name="Murdoch R.W."/>
            <person name="Higgins S."/>
            <person name="Loffler F."/>
        </authorList>
    </citation>
    <scope>NUCLEOTIDE SEQUENCE</scope>
</reference>
<sequence>MRGGAQVAVGEVSQQVADGHQEGSRHSVRRHPAMVGEDPVAPAPPVDPAQGEGAGIGVGLDRVPLGAVDAVLAGQRGPGRRVAGEGPVEDVGVQFQGDGQPVQQRPGDLGRPVLEPQRPIPQGGEAGRPLVRADQGLAGTGPVVGRDDRELGADVELFAPALGRPTAERGPAAELLRSGRVDHGLVLDRQGEEQPGQVEELAGDLGPQAVTGQQEGAGVTGDGAQLVGVQGAEVEDGEVGRTGERGVIDRVHGHGRLLGTSRKG</sequence>
<name>A0A645ALE9_9ZZZZ</name>
<feature type="region of interest" description="Disordered" evidence="1">
    <location>
        <begin position="1"/>
        <end position="57"/>
    </location>
</feature>
<organism evidence="2">
    <name type="scientific">bioreactor metagenome</name>
    <dbReference type="NCBI Taxonomy" id="1076179"/>
    <lineage>
        <taxon>unclassified sequences</taxon>
        <taxon>metagenomes</taxon>
        <taxon>ecological metagenomes</taxon>
    </lineage>
</organism>
<feature type="region of interest" description="Disordered" evidence="1">
    <location>
        <begin position="77"/>
        <end position="148"/>
    </location>
</feature>
<dbReference type="EMBL" id="VSSQ01014193">
    <property type="protein sequence ID" value="MPM53141.1"/>
    <property type="molecule type" value="Genomic_DNA"/>
</dbReference>
<evidence type="ECO:0000313" key="2">
    <source>
        <dbReference type="EMBL" id="MPM53141.1"/>
    </source>
</evidence>
<protein>
    <submittedName>
        <fullName evidence="2">Uncharacterized protein</fullName>
    </submittedName>
</protein>
<gene>
    <name evidence="2" type="ORF">SDC9_99906</name>
</gene>
<dbReference type="AlphaFoldDB" id="A0A645ALE9"/>
<comment type="caution">
    <text evidence="2">The sequence shown here is derived from an EMBL/GenBank/DDBJ whole genome shotgun (WGS) entry which is preliminary data.</text>
</comment>